<dbReference type="RefSeq" id="XP_029119951.1">
    <property type="nucleotide sequence ID" value="XM_029264118.1"/>
</dbReference>
<gene>
    <name evidence="4" type="primary">LOC105043863</name>
</gene>
<evidence type="ECO:0000313" key="4">
    <source>
        <dbReference type="RefSeq" id="XP_029119951.1"/>
    </source>
</evidence>
<dbReference type="SMART" id="SM01045">
    <property type="entry name" value="BURP"/>
    <property type="match status" value="1"/>
</dbReference>
<feature type="chain" id="PRO_5035456734" evidence="1">
    <location>
        <begin position="21"/>
        <end position="298"/>
    </location>
</feature>
<proteinExistence type="predicted"/>
<dbReference type="Proteomes" id="UP000504607">
    <property type="component" value="Chromosome 4"/>
</dbReference>
<dbReference type="Pfam" id="PF03181">
    <property type="entry name" value="BURP"/>
    <property type="match status" value="1"/>
</dbReference>
<feature type="domain" description="BURP" evidence="2">
    <location>
        <begin position="80"/>
        <end position="292"/>
    </location>
</feature>
<dbReference type="PANTHER" id="PTHR31236:SF2">
    <property type="entry name" value="BURP DOMAIN PROTEIN RD22"/>
    <property type="match status" value="1"/>
</dbReference>
<feature type="signal peptide" evidence="1">
    <location>
        <begin position="1"/>
        <end position="20"/>
    </location>
</feature>
<dbReference type="InterPro" id="IPR044816">
    <property type="entry name" value="BURP"/>
</dbReference>
<dbReference type="InterPro" id="IPR004873">
    <property type="entry name" value="BURP_dom"/>
</dbReference>
<name>A0A8N4I844_ELAGV</name>
<organism evidence="3 4">
    <name type="scientific">Elaeis guineensis var. tenera</name>
    <name type="common">Oil palm</name>
    <dbReference type="NCBI Taxonomy" id="51953"/>
    <lineage>
        <taxon>Eukaryota</taxon>
        <taxon>Viridiplantae</taxon>
        <taxon>Streptophyta</taxon>
        <taxon>Embryophyta</taxon>
        <taxon>Tracheophyta</taxon>
        <taxon>Spermatophyta</taxon>
        <taxon>Magnoliopsida</taxon>
        <taxon>Liliopsida</taxon>
        <taxon>Arecaceae</taxon>
        <taxon>Arecoideae</taxon>
        <taxon>Cocoseae</taxon>
        <taxon>Elaeidinae</taxon>
        <taxon>Elaeis</taxon>
    </lineage>
</organism>
<accession>A0A8N4I844</accession>
<sequence length="298" mass="32689">MDHLLPLLSILVILLQLAVGLVTHAASPSELYWRSVLPHTPMPNAIADLIKHSTNVGELALGDHPVIKPMATSARLRSSFFLENDLHAGAKFTLHFTGTGSRPYLLTRREADSIPFTTTKLPEILARFSIEPGSHDAKAIETTLEECEEPSGYGQTKKCATSLESMLDFTTSALRTRDIDTVSTRVGKEDSSEQQYNVVGVRGVTDSSDWVVCHVQPYAYAVFYCHTKSKAKAYMVSMVGEDGTKVEALAVCHDYLDSSNPKILAFQGFKPKRGTGNVCHFLPQDNIALIPKSQAKLL</sequence>
<dbReference type="OrthoDB" id="780559at2759"/>
<evidence type="ECO:0000313" key="3">
    <source>
        <dbReference type="Proteomes" id="UP000504607"/>
    </source>
</evidence>
<reference evidence="4" key="1">
    <citation type="submission" date="2025-08" db="UniProtKB">
        <authorList>
            <consortium name="RefSeq"/>
        </authorList>
    </citation>
    <scope>IDENTIFICATION</scope>
</reference>
<dbReference type="AlphaFoldDB" id="A0A8N4I844"/>
<evidence type="ECO:0000259" key="2">
    <source>
        <dbReference type="PROSITE" id="PS51277"/>
    </source>
</evidence>
<evidence type="ECO:0000256" key="1">
    <source>
        <dbReference type="SAM" id="SignalP"/>
    </source>
</evidence>
<dbReference type="PANTHER" id="PTHR31236">
    <property type="entry name" value="BURP DOMAIN PROTEIN USPL1-LIKE"/>
    <property type="match status" value="1"/>
</dbReference>
<keyword evidence="1" id="KW-0732">Signal</keyword>
<dbReference type="PROSITE" id="PS51277">
    <property type="entry name" value="BURP"/>
    <property type="match status" value="1"/>
</dbReference>
<protein>
    <submittedName>
        <fullName evidence="4">BURP domain-containing protein 6 isoform X1</fullName>
    </submittedName>
</protein>
<keyword evidence="3" id="KW-1185">Reference proteome</keyword>